<dbReference type="EMBL" id="JNBY01000051">
    <property type="protein sequence ID" value="KDN86850.1"/>
    <property type="molecule type" value="Genomic_DNA"/>
</dbReference>
<dbReference type="RefSeq" id="WP_051652798.1">
    <property type="nucleotide sequence ID" value="NZ_KK853997.1"/>
</dbReference>
<comment type="caution">
    <text evidence="2">The sequence shown here is derived from an EMBL/GenBank/DDBJ whole genome shotgun (WGS) entry which is preliminary data.</text>
</comment>
<keyword evidence="1" id="KW-0472">Membrane</keyword>
<evidence type="ECO:0000313" key="2">
    <source>
        <dbReference type="EMBL" id="KDN86850.1"/>
    </source>
</evidence>
<name>A0A066Z9L4_9ACTN</name>
<protein>
    <recommendedName>
        <fullName evidence="4">Aromatic ring-opening dioxygenase LigA</fullName>
    </recommendedName>
</protein>
<dbReference type="eggNOG" id="ENOG50342WT">
    <property type="taxonomic scope" value="Bacteria"/>
</dbReference>
<dbReference type="OrthoDB" id="4093206at2"/>
<feature type="transmembrane region" description="Helical" evidence="1">
    <location>
        <begin position="100"/>
        <end position="121"/>
    </location>
</feature>
<feature type="transmembrane region" description="Helical" evidence="1">
    <location>
        <begin position="75"/>
        <end position="94"/>
    </location>
</feature>
<dbReference type="AlphaFoldDB" id="A0A066Z9L4"/>
<proteinExistence type="predicted"/>
<dbReference type="PATRIC" id="fig|1348663.4.peg.1237"/>
<gene>
    <name evidence="2" type="ORF">KCH_12960</name>
</gene>
<accession>A0A066Z9L4</accession>
<dbReference type="Proteomes" id="UP000027178">
    <property type="component" value="Unassembled WGS sequence"/>
</dbReference>
<keyword evidence="3" id="KW-1185">Reference proteome</keyword>
<keyword evidence="1" id="KW-0812">Transmembrane</keyword>
<dbReference type="HOGENOM" id="CLU_562469_0_0_11"/>
<evidence type="ECO:0008006" key="4">
    <source>
        <dbReference type="Google" id="ProtNLM"/>
    </source>
</evidence>
<evidence type="ECO:0000313" key="3">
    <source>
        <dbReference type="Proteomes" id="UP000027178"/>
    </source>
</evidence>
<organism evidence="2 3">
    <name type="scientific">Kitasatospora cheerisanensis KCTC 2395</name>
    <dbReference type="NCBI Taxonomy" id="1348663"/>
    <lineage>
        <taxon>Bacteria</taxon>
        <taxon>Bacillati</taxon>
        <taxon>Actinomycetota</taxon>
        <taxon>Actinomycetes</taxon>
        <taxon>Kitasatosporales</taxon>
        <taxon>Streptomycetaceae</taxon>
        <taxon>Kitasatospora</taxon>
    </lineage>
</organism>
<evidence type="ECO:0000256" key="1">
    <source>
        <dbReference type="SAM" id="Phobius"/>
    </source>
</evidence>
<reference evidence="2 3" key="1">
    <citation type="submission" date="2014-05" db="EMBL/GenBank/DDBJ databases">
        <title>Draft Genome Sequence of Kitasatospora cheerisanensis KCTC 2395.</title>
        <authorList>
            <person name="Nam D.H."/>
        </authorList>
    </citation>
    <scope>NUCLEOTIDE SEQUENCE [LARGE SCALE GENOMIC DNA]</scope>
    <source>
        <strain evidence="2 3">KCTC 2395</strain>
    </source>
</reference>
<sequence>MPIGPLPALPKYRTDLVSRRMCRTAQLDPGFAREVLAEYAEDGIRAAGLPVGVNVVAVVRHARQAEARVLRRDRVLAGLLTLLLALLALAGWSLTHGHGGPAAAAAAALPAVLLAALAVVYRELWTSWRIARELGEGPGAAAVQAPPVEPELERQLEQLKRANLVVYHEDVAGVNPFVGSGWRIYEQVWAPINTARPAKDPAGNPLTPVPFNAADIHHQVARWIIKDSGLDGISVRNRLYARGTFLGNLPWALPDPTGRPLTVVDSQWVKSGAANPTTGLETYLCLRMIGDGGRVVVSMHLRAQLTRTSLTWNVNAYVLPPLGPRFDLPDRQVAGPVRLRMRALADAAHATPGLLFGSVGALLGRAADAAGKARRLERTRREIRKNYGTIDYGTTNSLRERASFWPYMEFAERRDSSTYFKLMVQAVLDATEHFLTAHHIDTADLTAQQQQQIFNTQTTIFNGAIQNAVIGGVGNVQNNYVAPPGGGSSAGGPNPPAAPSP</sequence>
<keyword evidence="1" id="KW-1133">Transmembrane helix</keyword>